<comment type="cofactor">
    <cofactor evidence="1 16">
        <name>Fe cation</name>
        <dbReference type="ChEBI" id="CHEBI:24875"/>
    </cofactor>
</comment>
<dbReference type="GO" id="GO:0005737">
    <property type="term" value="C:cytoplasm"/>
    <property type="evidence" value="ECO:0007669"/>
    <property type="project" value="TreeGrafter"/>
</dbReference>
<comment type="pathway">
    <text evidence="2">Amino-acid degradation; L-phenylalanine degradation; acetoacetate and fumarate from L-phenylalanine: step 4/6.</text>
</comment>
<accession>A0A7J7F7F3</accession>
<evidence type="ECO:0000313" key="19">
    <source>
        <dbReference type="EMBL" id="KAF5924002.1"/>
    </source>
</evidence>
<keyword evidence="6 16" id="KW-0479">Metal-binding</keyword>
<reference evidence="19 20" key="1">
    <citation type="journal article" date="2020" name="Mol. Biol. Evol.">
        <title>Interspecific Gene Flow and the Evolution of Specialization in Black and White Rhinoceros.</title>
        <authorList>
            <person name="Moodley Y."/>
            <person name="Westbury M.V."/>
            <person name="Russo I.M."/>
            <person name="Gopalakrishnan S."/>
            <person name="Rakotoarivelo A."/>
            <person name="Olsen R.A."/>
            <person name="Prost S."/>
            <person name="Tunstall T."/>
            <person name="Ryder O.A."/>
            <person name="Dalen L."/>
            <person name="Bruford M.W."/>
        </authorList>
    </citation>
    <scope>NUCLEOTIDE SEQUENCE [LARGE SCALE GENOMIC DNA]</scope>
    <source>
        <strain evidence="19">SBR-YM</strain>
        <tissue evidence="19">Skin</tissue>
    </source>
</reference>
<evidence type="ECO:0000256" key="15">
    <source>
        <dbReference type="PIRSR" id="PIRSR605708-1"/>
    </source>
</evidence>
<sequence length="408" mass="46082">MANRCFYNSDGDFLIVPQKGKLLIYTEFGKMLVQPNEICVIQRGMRFSIDVFEETRGYILEVYGVHFELPDLGPIVSKRCLGDCVPGANGLANPRDFLIPVAWYEDRQVPDGYTVINKYQGKLFAAKQEFSPFNVVAWHGNYTPYKYNLENFMVINSVAFDHADPSIFTVLTAKSVRPGVAIADFVIFPPRWGVADKTFRPPYYHSLALDNKNNTVSTFPGNCMSEFMGLIKGHYEAKQGGFLPGGGSLHNSMTPHGPDADCFEKASKAKLAPERIAEGTMVSKLNATLWWPLGSPTLLRGVAIFYFSKVTEEESGEESVCKKKLMYIRHQTLTWVLGVEKYERIIFLLSIYIFKISNNTFMFESSLSLAVTKWGLKTSNCLDENYYKCWEPLKSHFTPNSRNPAGPH</sequence>
<evidence type="ECO:0000256" key="16">
    <source>
        <dbReference type="PIRSR" id="PIRSR605708-2"/>
    </source>
</evidence>
<feature type="binding site" evidence="16">
    <location>
        <position position="205"/>
    </location>
    <ligand>
        <name>Fe cation</name>
        <dbReference type="ChEBI" id="CHEBI:24875"/>
    </ligand>
</feature>
<evidence type="ECO:0000256" key="7">
    <source>
        <dbReference type="ARBA" id="ARBA00022878"/>
    </source>
</evidence>
<dbReference type="GO" id="GO:0004411">
    <property type="term" value="F:homogentisate 1,2-dioxygenase activity"/>
    <property type="evidence" value="ECO:0007669"/>
    <property type="project" value="UniProtKB-EC"/>
</dbReference>
<dbReference type="EC" id="1.13.11.5" evidence="4"/>
<keyword evidence="8" id="KW-0223">Dioxygenase</keyword>
<dbReference type="InterPro" id="IPR046451">
    <property type="entry name" value="HgmA_C"/>
</dbReference>
<dbReference type="GO" id="GO:0006559">
    <property type="term" value="P:L-phenylalanine catabolic process"/>
    <property type="evidence" value="ECO:0007669"/>
    <property type="project" value="UniProtKB-UniPathway"/>
</dbReference>
<comment type="caution">
    <text evidence="19">The sequence shown here is derived from an EMBL/GenBank/DDBJ whole genome shotgun (WGS) entry which is preliminary data.</text>
</comment>
<feature type="active site" description="Proton acceptor" evidence="15">
    <location>
        <position position="162"/>
    </location>
</feature>
<feature type="domain" description="Homogentisate 1,2-dioxygenase C-terminal" evidence="17">
    <location>
        <begin position="359"/>
        <end position="397"/>
    </location>
</feature>
<organism evidence="19 20">
    <name type="scientific">Diceros bicornis minor</name>
    <name type="common">South-central black rhinoceros</name>
    <dbReference type="NCBI Taxonomy" id="77932"/>
    <lineage>
        <taxon>Eukaryota</taxon>
        <taxon>Metazoa</taxon>
        <taxon>Chordata</taxon>
        <taxon>Craniata</taxon>
        <taxon>Vertebrata</taxon>
        <taxon>Euteleostomi</taxon>
        <taxon>Mammalia</taxon>
        <taxon>Eutheria</taxon>
        <taxon>Laurasiatheria</taxon>
        <taxon>Perissodactyla</taxon>
        <taxon>Rhinocerotidae</taxon>
        <taxon>Diceros</taxon>
    </lineage>
</organism>
<proteinExistence type="inferred from homology"/>
<evidence type="ECO:0000256" key="14">
    <source>
        <dbReference type="ARBA" id="ARBA00033225"/>
    </source>
</evidence>
<dbReference type="InterPro" id="IPR011051">
    <property type="entry name" value="RmlC_Cupin_sf"/>
</dbReference>
<dbReference type="PANTHER" id="PTHR11056">
    <property type="entry name" value="HOMOGENTISATE 1,2-DIOXYGENASE"/>
    <property type="match status" value="1"/>
</dbReference>
<name>A0A7J7F7F3_DICBM</name>
<dbReference type="InterPro" id="IPR005708">
    <property type="entry name" value="Homogentis_dOase"/>
</dbReference>
<evidence type="ECO:0000259" key="18">
    <source>
        <dbReference type="Pfam" id="PF20510"/>
    </source>
</evidence>
<keyword evidence="11" id="KW-0585">Phenylalanine catabolism</keyword>
<dbReference type="SUPFAM" id="SSF51182">
    <property type="entry name" value="RmlC-like cupins"/>
    <property type="match status" value="2"/>
</dbReference>
<evidence type="ECO:0000256" key="5">
    <source>
        <dbReference type="ARBA" id="ARBA00018757"/>
    </source>
</evidence>
<evidence type="ECO:0000259" key="17">
    <source>
        <dbReference type="Pfam" id="PF04209"/>
    </source>
</evidence>
<evidence type="ECO:0000256" key="2">
    <source>
        <dbReference type="ARBA" id="ARBA00004704"/>
    </source>
</evidence>
<feature type="binding site" evidence="16">
    <location>
        <position position="256"/>
    </location>
    <ligand>
        <name>Fe cation</name>
        <dbReference type="ChEBI" id="CHEBI:24875"/>
    </ligand>
</feature>
<keyword evidence="9" id="KW-0560">Oxidoreductase</keyword>
<feature type="domain" description="Homogentisate 1,2-dioxygenase C-terminal" evidence="17">
    <location>
        <begin position="151"/>
        <end position="284"/>
    </location>
</feature>
<evidence type="ECO:0000256" key="1">
    <source>
        <dbReference type="ARBA" id="ARBA00001962"/>
    </source>
</evidence>
<evidence type="ECO:0000256" key="12">
    <source>
        <dbReference type="ARBA" id="ARBA00030235"/>
    </source>
</evidence>
<evidence type="ECO:0000256" key="4">
    <source>
        <dbReference type="ARBA" id="ARBA00013127"/>
    </source>
</evidence>
<protein>
    <recommendedName>
        <fullName evidence="5">Homogentisate 1,2-dioxygenase</fullName>
        <ecNumber evidence="4">1.13.11.5</ecNumber>
    </recommendedName>
    <alternativeName>
        <fullName evidence="12">Homogentisate oxygenase</fullName>
    </alternativeName>
    <alternativeName>
        <fullName evidence="13">Homogentisic acid oxidase</fullName>
    </alternativeName>
    <alternativeName>
        <fullName evidence="14">Homogentisicase</fullName>
    </alternativeName>
</protein>
<dbReference type="InterPro" id="IPR014710">
    <property type="entry name" value="RmlC-like_jellyroll"/>
</dbReference>
<keyword evidence="10 16" id="KW-0408">Iron</keyword>
<dbReference type="AlphaFoldDB" id="A0A7J7F7F3"/>
<dbReference type="Proteomes" id="UP000551758">
    <property type="component" value="Unassembled WGS sequence"/>
</dbReference>
<dbReference type="UniPathway" id="UPA00139">
    <property type="reaction ID" value="UER00339"/>
</dbReference>
<feature type="binding site" evidence="16">
    <location>
        <position position="256"/>
    </location>
    <ligand>
        <name>homogentisate</name>
        <dbReference type="ChEBI" id="CHEBI:16169"/>
    </ligand>
</feature>
<dbReference type="Gene3D" id="2.60.120.10">
    <property type="entry name" value="Jelly Rolls"/>
    <property type="match status" value="1"/>
</dbReference>
<evidence type="ECO:0000256" key="8">
    <source>
        <dbReference type="ARBA" id="ARBA00022964"/>
    </source>
</evidence>
<feature type="binding site" evidence="16">
    <location>
        <position position="235"/>
    </location>
    <ligand>
        <name>homogentisate</name>
        <dbReference type="ChEBI" id="CHEBI:16169"/>
    </ligand>
</feature>
<dbReference type="GO" id="GO:0046872">
    <property type="term" value="F:metal ion binding"/>
    <property type="evidence" value="ECO:0007669"/>
    <property type="project" value="UniProtKB-KW"/>
</dbReference>
<evidence type="ECO:0000256" key="6">
    <source>
        <dbReference type="ARBA" id="ARBA00022723"/>
    </source>
</evidence>
<dbReference type="InterPro" id="IPR046452">
    <property type="entry name" value="HgmA_N"/>
</dbReference>
<evidence type="ECO:0000256" key="11">
    <source>
        <dbReference type="ARBA" id="ARBA00023232"/>
    </source>
</evidence>
<feature type="domain" description="Homogentisate 1,2-dioxygenase N-terminal" evidence="18">
    <location>
        <begin position="1"/>
        <end position="149"/>
    </location>
</feature>
<keyword evidence="7" id="KW-0828">Tyrosine catabolism</keyword>
<evidence type="ECO:0000256" key="10">
    <source>
        <dbReference type="ARBA" id="ARBA00023004"/>
    </source>
</evidence>
<dbReference type="Pfam" id="PF20510">
    <property type="entry name" value="HgmA_N"/>
    <property type="match status" value="1"/>
</dbReference>
<evidence type="ECO:0000256" key="13">
    <source>
        <dbReference type="ARBA" id="ARBA00030437"/>
    </source>
</evidence>
<dbReference type="EMBL" id="JACDTQ010001070">
    <property type="protein sequence ID" value="KAF5924002.1"/>
    <property type="molecule type" value="Genomic_DNA"/>
</dbReference>
<dbReference type="FunFam" id="2.60.120.10:FF:000034">
    <property type="entry name" value="Homogentisate 1,2-dioxygenase"/>
    <property type="match status" value="1"/>
</dbReference>
<evidence type="ECO:0000256" key="9">
    <source>
        <dbReference type="ARBA" id="ARBA00023002"/>
    </source>
</evidence>
<keyword evidence="20" id="KW-1185">Reference proteome</keyword>
<comment type="similarity">
    <text evidence="3">Belongs to the homogentisate dioxygenase family.</text>
</comment>
<evidence type="ECO:0000256" key="3">
    <source>
        <dbReference type="ARBA" id="ARBA00007757"/>
    </source>
</evidence>
<gene>
    <name evidence="19" type="ORF">HPG69_010434</name>
</gene>
<feature type="binding site" evidence="16">
    <location>
        <position position="226"/>
    </location>
    <ligand>
        <name>Fe cation</name>
        <dbReference type="ChEBI" id="CHEBI:24875"/>
    </ligand>
</feature>
<evidence type="ECO:0000313" key="20">
    <source>
        <dbReference type="Proteomes" id="UP000551758"/>
    </source>
</evidence>
<dbReference type="PANTHER" id="PTHR11056:SF0">
    <property type="entry name" value="HOMOGENTISATE 1,2-DIOXYGENASE"/>
    <property type="match status" value="1"/>
</dbReference>
<dbReference type="GO" id="GO:0006572">
    <property type="term" value="P:L-tyrosine catabolic process"/>
    <property type="evidence" value="ECO:0007669"/>
    <property type="project" value="UniProtKB-KW"/>
</dbReference>
<dbReference type="Pfam" id="PF04209">
    <property type="entry name" value="HgmA_C"/>
    <property type="match status" value="2"/>
</dbReference>